<dbReference type="HOGENOM" id="CLU_001882_4_2_2"/>
<dbReference type="KEGG" id="nbv:T478_0546"/>
<dbReference type="CDD" id="cd00862">
    <property type="entry name" value="ProRS_anticodon_zinc"/>
    <property type="match status" value="1"/>
</dbReference>
<dbReference type="InterPro" id="IPR002316">
    <property type="entry name" value="Pro-tRNA-ligase_IIa"/>
</dbReference>
<dbReference type="NCBIfam" id="TIGR00408">
    <property type="entry name" value="proS_fam_I"/>
    <property type="match status" value="1"/>
</dbReference>
<dbReference type="Pfam" id="PF09180">
    <property type="entry name" value="ProRS-C_1"/>
    <property type="match status" value="1"/>
</dbReference>
<dbReference type="InterPro" id="IPR045864">
    <property type="entry name" value="aa-tRNA-synth_II/BPL/LPL"/>
</dbReference>
<keyword evidence="3 8" id="KW-0067">ATP-binding</keyword>
<keyword evidence="9" id="KW-0175">Coiled coil</keyword>
<dbReference type="GO" id="GO:0017101">
    <property type="term" value="C:aminoacyl-tRNA synthetase multienzyme complex"/>
    <property type="evidence" value="ECO:0007669"/>
    <property type="project" value="TreeGrafter"/>
</dbReference>
<evidence type="ECO:0000256" key="2">
    <source>
        <dbReference type="ARBA" id="ARBA00022741"/>
    </source>
</evidence>
<dbReference type="Proteomes" id="UP000030944">
    <property type="component" value="Chromosome"/>
</dbReference>
<sequence>MSFQMGKEIGVTVKKSEDFSEWYTQTVIKSELADYAPVKGLIVLRPDGYSIWESLKSSLDKKFADTGHRNGFLPTLIPESLLTKEKDHFAGFNPEVFWVTKSGDGELGDRLALRPTSETLAYTLFAKWIRSWRDLPLKINFWNTALRAEIKATKPFLRTSEFLWQEGHTVHVNSEEAEKEVTDILELYKKTVEEELAIPVITGKKSEKEKFVGAVYTLTMESLMPDGKALQMGTSHFLGQNFSKPFELKYADKENVESYAWQTSWGVSWRLIGGMIMVHGDDRGLVLPPRVAPIQVIIIPIYYSDEDKEKIEKISKEIEEKLKDAKIRVQVDNREQLTPGFKFNEWEMKGIPLRIEIGPKDLEKNQVTFARRHNRQKDDQAITGLVERVVSELDKIHNDMFSDAKKILEDRTSEVNTYDEFKTELEKGRLIKAPICDNPKCEEEIKEETSADVRVITNDAKDTSSKCIKCSDQSTIRPLFARGY</sequence>
<dbReference type="GO" id="GO:0004827">
    <property type="term" value="F:proline-tRNA ligase activity"/>
    <property type="evidence" value="ECO:0007669"/>
    <property type="project" value="UniProtKB-UniRule"/>
</dbReference>
<dbReference type="InterPro" id="IPR006195">
    <property type="entry name" value="aa-tRNA-synth_II"/>
</dbReference>
<dbReference type="SUPFAM" id="SSF52954">
    <property type="entry name" value="Class II aaRS ABD-related"/>
    <property type="match status" value="1"/>
</dbReference>
<dbReference type="InterPro" id="IPR016061">
    <property type="entry name" value="Pro-tRNA_ligase_II_C"/>
</dbReference>
<dbReference type="STRING" id="1410606.T478_0546"/>
<keyword evidence="8" id="KW-0963">Cytoplasm</keyword>
<dbReference type="PRINTS" id="PR01046">
    <property type="entry name" value="TRNASYNTHPRO"/>
</dbReference>
<keyword evidence="2 8" id="KW-0547">Nucleotide-binding</keyword>
<dbReference type="Pfam" id="PF00587">
    <property type="entry name" value="tRNA-synt_2b"/>
    <property type="match status" value="1"/>
</dbReference>
<organism evidence="11 12">
    <name type="scientific">Candidatus Nitrosopelagicus brevis</name>
    <dbReference type="NCBI Taxonomy" id="1410606"/>
    <lineage>
        <taxon>Archaea</taxon>
        <taxon>Nitrososphaerota</taxon>
    </lineage>
</organism>
<dbReference type="InterPro" id="IPR002314">
    <property type="entry name" value="aa-tRNA-synt_IIb"/>
</dbReference>
<dbReference type="PANTHER" id="PTHR43382:SF2">
    <property type="entry name" value="BIFUNCTIONAL GLUTAMATE_PROLINE--TRNA LIGASE"/>
    <property type="match status" value="1"/>
</dbReference>
<dbReference type="Gene3D" id="3.30.110.30">
    <property type="entry name" value="C-terminal domain of ProRS"/>
    <property type="match status" value="1"/>
</dbReference>
<evidence type="ECO:0000256" key="6">
    <source>
        <dbReference type="ARBA" id="ARBA00047671"/>
    </source>
</evidence>
<dbReference type="FunFam" id="3.40.50.800:FF:000005">
    <property type="entry name" value="bifunctional glutamate/proline--tRNA ligase"/>
    <property type="match status" value="1"/>
</dbReference>
<comment type="domain">
    <text evidence="8">Consists of three domains: the N-terminal catalytic domain, the anticodon-binding domain and the C-terminal extension.</text>
</comment>
<dbReference type="GO" id="GO:0006433">
    <property type="term" value="P:prolyl-tRNA aminoacylation"/>
    <property type="evidence" value="ECO:0007669"/>
    <property type="project" value="UniProtKB-UniRule"/>
</dbReference>
<dbReference type="FunFam" id="3.30.930.10:FF:000037">
    <property type="entry name" value="Proline--tRNA ligase"/>
    <property type="match status" value="1"/>
</dbReference>
<dbReference type="Gene3D" id="3.30.930.10">
    <property type="entry name" value="Bira Bifunctional Protein, Domain 2"/>
    <property type="match status" value="1"/>
</dbReference>
<evidence type="ECO:0000259" key="10">
    <source>
        <dbReference type="PROSITE" id="PS50862"/>
    </source>
</evidence>
<feature type="coiled-coil region" evidence="9">
    <location>
        <begin position="304"/>
        <end position="335"/>
    </location>
</feature>
<dbReference type="InterPro" id="IPR033721">
    <property type="entry name" value="ProRS_core_arch_euk"/>
</dbReference>
<dbReference type="PROSITE" id="PS50862">
    <property type="entry name" value="AA_TRNA_LIGASE_II"/>
    <property type="match status" value="1"/>
</dbReference>
<dbReference type="SUPFAM" id="SSF55681">
    <property type="entry name" value="Class II aaRS and biotin synthetases"/>
    <property type="match status" value="1"/>
</dbReference>
<dbReference type="EMBL" id="CP007026">
    <property type="protein sequence ID" value="AJA92225.1"/>
    <property type="molecule type" value="Genomic_DNA"/>
</dbReference>
<reference evidence="11 12" key="1">
    <citation type="journal article" date="2015" name="Proc. Natl. Acad. Sci. U.S.A.">
        <title>Genomic and proteomic characterization of "Candidatus Nitrosopelagicus brevis": An ammonia-oxidizing archaeon from the open ocean.</title>
        <authorList>
            <person name="Santoro A.E."/>
            <person name="Dupont C.L."/>
            <person name="Richter R.A."/>
            <person name="Craig M.T."/>
            <person name="Carini P."/>
            <person name="McIlvin M.R."/>
            <person name="Yang Y."/>
            <person name="Orsi W.D."/>
            <person name="Moran D.M."/>
            <person name="Saito M.A."/>
        </authorList>
    </citation>
    <scope>NUCLEOTIDE SEQUENCE [LARGE SCALE GENOMIC DNA]</scope>
    <source>
        <strain evidence="12">V2</strain>
    </source>
</reference>
<dbReference type="CDD" id="cd00778">
    <property type="entry name" value="ProRS_core_arch_euk"/>
    <property type="match status" value="1"/>
</dbReference>
<evidence type="ECO:0000256" key="8">
    <source>
        <dbReference type="HAMAP-Rule" id="MF_01571"/>
    </source>
</evidence>
<keyword evidence="5 8" id="KW-0030">Aminoacyl-tRNA synthetase</keyword>
<comment type="subcellular location">
    <subcellularLocation>
        <location evidence="8">Cytoplasm</location>
    </subcellularLocation>
</comment>
<dbReference type="HAMAP" id="MF_01571">
    <property type="entry name" value="Pro_tRNA_synth_type3"/>
    <property type="match status" value="1"/>
</dbReference>
<dbReference type="InterPro" id="IPR036621">
    <property type="entry name" value="Anticodon-bd_dom_sf"/>
</dbReference>
<comment type="subunit">
    <text evidence="8">Homodimer.</text>
</comment>
<keyword evidence="1 8" id="KW-0436">Ligase</keyword>
<proteinExistence type="inferred from homology"/>
<dbReference type="InterPro" id="IPR017449">
    <property type="entry name" value="Pro-tRNA_synth_II"/>
</dbReference>
<dbReference type="GO" id="GO:0005524">
    <property type="term" value="F:ATP binding"/>
    <property type="evidence" value="ECO:0007669"/>
    <property type="project" value="UniProtKB-UniRule"/>
</dbReference>
<feature type="domain" description="Aminoacyl-transfer RNA synthetases class-II family profile" evidence="10">
    <location>
        <begin position="40"/>
        <end position="288"/>
    </location>
</feature>
<dbReference type="InterPro" id="IPR004499">
    <property type="entry name" value="Pro-tRNA-ligase_IIa_arc-type"/>
</dbReference>
<dbReference type="GO" id="GO:0005737">
    <property type="term" value="C:cytoplasm"/>
    <property type="evidence" value="ECO:0007669"/>
    <property type="project" value="UniProtKB-SubCell"/>
</dbReference>
<dbReference type="Gene3D" id="3.40.50.800">
    <property type="entry name" value="Anticodon-binding domain"/>
    <property type="match status" value="1"/>
</dbReference>
<comment type="similarity">
    <text evidence="7 8">Belongs to the class-II aminoacyl-tRNA synthetase family. ProS type 3 subfamily.</text>
</comment>
<comment type="function">
    <text evidence="8">Catalyzes the attachment of proline to tRNA(Pro) in a two-step reaction: proline is first activated by ATP to form Pro-AMP and then transferred to the acceptor end of tRNA(Pro).</text>
</comment>
<evidence type="ECO:0000313" key="12">
    <source>
        <dbReference type="Proteomes" id="UP000030944"/>
    </source>
</evidence>
<comment type="catalytic activity">
    <reaction evidence="6 8">
        <text>tRNA(Pro) + L-proline + ATP = L-prolyl-tRNA(Pro) + AMP + diphosphate</text>
        <dbReference type="Rhea" id="RHEA:14305"/>
        <dbReference type="Rhea" id="RHEA-COMP:9700"/>
        <dbReference type="Rhea" id="RHEA-COMP:9702"/>
        <dbReference type="ChEBI" id="CHEBI:30616"/>
        <dbReference type="ChEBI" id="CHEBI:33019"/>
        <dbReference type="ChEBI" id="CHEBI:60039"/>
        <dbReference type="ChEBI" id="CHEBI:78442"/>
        <dbReference type="ChEBI" id="CHEBI:78532"/>
        <dbReference type="ChEBI" id="CHEBI:456215"/>
        <dbReference type="EC" id="6.1.1.15"/>
    </reaction>
</comment>
<dbReference type="InterPro" id="IPR004154">
    <property type="entry name" value="Anticodon-bd"/>
</dbReference>
<accession>A0A0A7V6B7</accession>
<evidence type="ECO:0000256" key="4">
    <source>
        <dbReference type="ARBA" id="ARBA00022917"/>
    </source>
</evidence>
<dbReference type="AlphaFoldDB" id="A0A0A7V6B7"/>
<evidence type="ECO:0000256" key="9">
    <source>
        <dbReference type="SAM" id="Coils"/>
    </source>
</evidence>
<name>A0A0A7V6B7_9ARCH</name>
<evidence type="ECO:0000256" key="5">
    <source>
        <dbReference type="ARBA" id="ARBA00023146"/>
    </source>
</evidence>
<evidence type="ECO:0000256" key="1">
    <source>
        <dbReference type="ARBA" id="ARBA00022598"/>
    </source>
</evidence>
<dbReference type="Pfam" id="PF03129">
    <property type="entry name" value="HGTP_anticodon"/>
    <property type="match status" value="1"/>
</dbReference>
<dbReference type="SMART" id="SM00946">
    <property type="entry name" value="ProRS-C_1"/>
    <property type="match status" value="1"/>
</dbReference>
<gene>
    <name evidence="8 11" type="primary">proS</name>
    <name evidence="11" type="ORF">T478_0546</name>
</gene>
<evidence type="ECO:0000313" key="11">
    <source>
        <dbReference type="EMBL" id="AJA92225.1"/>
    </source>
</evidence>
<dbReference type="EC" id="6.1.1.15" evidence="8"/>
<evidence type="ECO:0000256" key="3">
    <source>
        <dbReference type="ARBA" id="ARBA00022840"/>
    </source>
</evidence>
<dbReference type="SUPFAM" id="SSF64586">
    <property type="entry name" value="C-terminal domain of ProRS"/>
    <property type="match status" value="1"/>
</dbReference>
<dbReference type="PANTHER" id="PTHR43382">
    <property type="entry name" value="PROLYL-TRNA SYNTHETASE"/>
    <property type="match status" value="1"/>
</dbReference>
<protein>
    <recommendedName>
        <fullName evidence="8">Proline--tRNA ligase</fullName>
        <ecNumber evidence="8">6.1.1.15</ecNumber>
    </recommendedName>
    <alternativeName>
        <fullName evidence="8">Prolyl-tRNA synthetase</fullName>
        <shortName evidence="8">ProRS</shortName>
    </alternativeName>
</protein>
<evidence type="ECO:0000256" key="7">
    <source>
        <dbReference type="ARBA" id="ARBA00060806"/>
    </source>
</evidence>
<keyword evidence="4 8" id="KW-0648">Protein biosynthesis</keyword>